<name>A0A377JNY2_9HELI</name>
<dbReference type="RefSeq" id="WP_115025580.1">
    <property type="nucleotide sequence ID" value="NZ_UGHZ01000001.1"/>
</dbReference>
<evidence type="ECO:0000313" key="3">
    <source>
        <dbReference type="EMBL" id="STP08742.1"/>
    </source>
</evidence>
<feature type="domain" description="Peptidoglycan O-acetylesterase N-terminal" evidence="2">
    <location>
        <begin position="105"/>
        <end position="214"/>
    </location>
</feature>
<dbReference type="Gene3D" id="2.60.120.1360">
    <property type="match status" value="1"/>
</dbReference>
<dbReference type="SUPFAM" id="SSF52266">
    <property type="entry name" value="SGNH hydrolase"/>
    <property type="match status" value="1"/>
</dbReference>
<dbReference type="Proteomes" id="UP000255335">
    <property type="component" value="Unassembled WGS sequence"/>
</dbReference>
<dbReference type="AlphaFoldDB" id="A0A377JNY2"/>
<sequence>MKKLITALILCVSACVNVCMGEEYPLKSIAKAISEQSEPKIANVSKKLLESTRGIVNYQAKIPKALQQKLKDRQNLSIRVLGDSHIAGDFFSHRLRGLLFKDYTLGYVYPLYPNYHQNIALKYESENFEILNSRIDDLDEYPLGGVVAKPLELPASITLSPQKSKNPIETKIIFKSPNKESALIVEDSHNQRFIINAKRPFVWQFLSLSLHYPATIRALNEKVLLGGFFLTDEKNNIVENLGINGARSNLWLKWDKALFIQQMRFLPADLVILCYGSNDALYDTFNESLFVKNYSDLIDNIREANPNASILLLTPPPVVQKVSNASRRKKAVYKMSKNAKPVREAVIKVAKQKQTMLFDLESFINQSGGKKKWEEATLAKADVHLLPNGYKLVADKIFYELQKIKSF</sequence>
<dbReference type="EMBL" id="UGHZ01000001">
    <property type="protein sequence ID" value="STP08742.1"/>
    <property type="molecule type" value="Genomic_DNA"/>
</dbReference>
<feature type="domain" description="SGNH hydrolase-type esterase" evidence="1">
    <location>
        <begin position="236"/>
        <end position="392"/>
    </location>
</feature>
<dbReference type="InterPro" id="IPR013830">
    <property type="entry name" value="SGNH_hydro"/>
</dbReference>
<dbReference type="PANTHER" id="PTHR30383">
    <property type="entry name" value="THIOESTERASE 1/PROTEASE 1/LYSOPHOSPHOLIPASE L1"/>
    <property type="match status" value="1"/>
</dbReference>
<gene>
    <name evidence="3" type="ORF">NCTC12221_00155</name>
</gene>
<accession>A0A377JNY2</accession>
<protein>
    <submittedName>
        <fullName evidence="3">Periplasmic protein</fullName>
    </submittedName>
</protein>
<dbReference type="Pfam" id="PF13472">
    <property type="entry name" value="Lipase_GDSL_2"/>
    <property type="match status" value="1"/>
</dbReference>
<dbReference type="InterPro" id="IPR051532">
    <property type="entry name" value="Ester_Hydrolysis_Enzymes"/>
</dbReference>
<dbReference type="Gene3D" id="3.40.50.1110">
    <property type="entry name" value="SGNH hydrolase"/>
    <property type="match status" value="1"/>
</dbReference>
<dbReference type="InterPro" id="IPR055041">
    <property type="entry name" value="Ape1_N"/>
</dbReference>
<reference evidence="3 4" key="1">
    <citation type="submission" date="2018-06" db="EMBL/GenBank/DDBJ databases">
        <authorList>
            <consortium name="Pathogen Informatics"/>
            <person name="Doyle S."/>
        </authorList>
    </citation>
    <scope>NUCLEOTIDE SEQUENCE [LARGE SCALE GENOMIC DNA]</scope>
    <source>
        <strain evidence="3 4">NCTC12221</strain>
    </source>
</reference>
<evidence type="ECO:0000259" key="1">
    <source>
        <dbReference type="Pfam" id="PF13472"/>
    </source>
</evidence>
<proteinExistence type="predicted"/>
<dbReference type="Pfam" id="PF22753">
    <property type="entry name" value="Ape1_N"/>
    <property type="match status" value="1"/>
</dbReference>
<dbReference type="GO" id="GO:0016788">
    <property type="term" value="F:hydrolase activity, acting on ester bonds"/>
    <property type="evidence" value="ECO:0007669"/>
    <property type="project" value="UniProtKB-ARBA"/>
</dbReference>
<dbReference type="InterPro" id="IPR036514">
    <property type="entry name" value="SGNH_hydro_sf"/>
</dbReference>
<evidence type="ECO:0000259" key="2">
    <source>
        <dbReference type="Pfam" id="PF22753"/>
    </source>
</evidence>
<evidence type="ECO:0000313" key="4">
    <source>
        <dbReference type="Proteomes" id="UP000255335"/>
    </source>
</evidence>
<organism evidence="3 4">
    <name type="scientific">Helicobacter cinaedi</name>
    <dbReference type="NCBI Taxonomy" id="213"/>
    <lineage>
        <taxon>Bacteria</taxon>
        <taxon>Pseudomonadati</taxon>
        <taxon>Campylobacterota</taxon>
        <taxon>Epsilonproteobacteria</taxon>
        <taxon>Campylobacterales</taxon>
        <taxon>Helicobacteraceae</taxon>
        <taxon>Helicobacter</taxon>
    </lineage>
</organism>